<organism evidence="1 2">
    <name type="scientific">Haloferula luteola</name>
    <dbReference type="NCBI Taxonomy" id="595692"/>
    <lineage>
        <taxon>Bacteria</taxon>
        <taxon>Pseudomonadati</taxon>
        <taxon>Verrucomicrobiota</taxon>
        <taxon>Verrucomicrobiia</taxon>
        <taxon>Verrucomicrobiales</taxon>
        <taxon>Verrucomicrobiaceae</taxon>
        <taxon>Haloferula</taxon>
    </lineage>
</organism>
<evidence type="ECO:0000313" key="2">
    <source>
        <dbReference type="Proteomes" id="UP000557717"/>
    </source>
</evidence>
<dbReference type="AlphaFoldDB" id="A0A840UZA7"/>
<comment type="caution">
    <text evidence="1">The sequence shown here is derived from an EMBL/GenBank/DDBJ whole genome shotgun (WGS) entry which is preliminary data.</text>
</comment>
<dbReference type="EMBL" id="JACHFD010000005">
    <property type="protein sequence ID" value="MBB5351075.1"/>
    <property type="molecule type" value="Genomic_DNA"/>
</dbReference>
<name>A0A840UZA7_9BACT</name>
<evidence type="ECO:0000313" key="1">
    <source>
        <dbReference type="EMBL" id="MBB5351075.1"/>
    </source>
</evidence>
<dbReference type="Proteomes" id="UP000557717">
    <property type="component" value="Unassembled WGS sequence"/>
</dbReference>
<keyword evidence="2" id="KW-1185">Reference proteome</keyword>
<protein>
    <submittedName>
        <fullName evidence="1">Uncharacterized protein</fullName>
    </submittedName>
</protein>
<reference evidence="1 2" key="1">
    <citation type="submission" date="2020-08" db="EMBL/GenBank/DDBJ databases">
        <title>Genomic Encyclopedia of Type Strains, Phase IV (KMG-IV): sequencing the most valuable type-strain genomes for metagenomic binning, comparative biology and taxonomic classification.</title>
        <authorList>
            <person name="Goeker M."/>
        </authorList>
    </citation>
    <scope>NUCLEOTIDE SEQUENCE [LARGE SCALE GENOMIC DNA]</scope>
    <source>
        <strain evidence="1 2">YC6886</strain>
    </source>
</reference>
<gene>
    <name evidence="1" type="ORF">HNR46_001309</name>
</gene>
<proteinExistence type="predicted"/>
<accession>A0A840UZA7</accession>
<dbReference type="RefSeq" id="WP_184016933.1">
    <property type="nucleotide sequence ID" value="NZ_JACHFD010000005.1"/>
</dbReference>
<sequence>MPGAEPLFYFLPLLAEIGGALPDPESPQTVGWLLLSLAAVVATGDRIMSGMLNWRKLKGADAAEHSQYVTKPEHHALKEDVSNLDGRVTSIERTLTSEMQAIHRALGRIEGKLGTK</sequence>